<dbReference type="PANTHER" id="PTHR42749:SF1">
    <property type="entry name" value="CELL SHAPE-DETERMINING PROTEIN MREB"/>
    <property type="match status" value="1"/>
</dbReference>
<gene>
    <name evidence="1" type="ORF">H1S01_09240</name>
</gene>
<reference evidence="1 2" key="1">
    <citation type="submission" date="2020-07" db="EMBL/GenBank/DDBJ databases">
        <title>Draft whole-genome sequence of Heliobacterium chlorum DSM 3682, type strain.</title>
        <authorList>
            <person name="Kyndt J.A."/>
            <person name="Meyer T.E."/>
            <person name="Imhoff J.F."/>
        </authorList>
    </citation>
    <scope>NUCLEOTIDE SEQUENCE [LARGE SCALE GENOMIC DNA]</scope>
    <source>
        <strain evidence="1 2">DSM 3682</strain>
    </source>
</reference>
<protein>
    <submittedName>
        <fullName evidence="1">Uncharacterized protein</fullName>
    </submittedName>
</protein>
<keyword evidence="2" id="KW-1185">Reference proteome</keyword>
<dbReference type="CDD" id="cd10170">
    <property type="entry name" value="ASKHA_NBD_HSP70"/>
    <property type="match status" value="1"/>
</dbReference>
<dbReference type="SUPFAM" id="SSF53067">
    <property type="entry name" value="Actin-like ATPase domain"/>
    <property type="match status" value="2"/>
</dbReference>
<organism evidence="1 2">
    <name type="scientific">Heliobacterium chlorum</name>
    <dbReference type="NCBI Taxonomy" id="2698"/>
    <lineage>
        <taxon>Bacteria</taxon>
        <taxon>Bacillati</taxon>
        <taxon>Bacillota</taxon>
        <taxon>Clostridia</taxon>
        <taxon>Eubacteriales</taxon>
        <taxon>Heliobacteriaceae</taxon>
        <taxon>Heliobacterium</taxon>
    </lineage>
</organism>
<evidence type="ECO:0000313" key="1">
    <source>
        <dbReference type="EMBL" id="MBC9784694.1"/>
    </source>
</evidence>
<proteinExistence type="predicted"/>
<sequence>MAKYIRYIGIDFGTNNTVLCWRLYNTETKEWGQIHTLNEGTSSTIPSLIYVSGNGEPLFGEKVTSRISYYKSMGDKGTLYNRFKMDIPSEDEKKRKAAFEASVTFLKYLYDRYKQQPIDALPKEVKPSDIEERTYVSYPTRWPQFARRLTEEAVSAAGFKNVNVDHKCTEEPYAAFRYLLLHSNEQVSQLEAKGILIHGRPVFVLVVDMGAGTTDVSLIRFVPGGAEDKRNEVLLNYPSPSNDAEAKKWTFGGGDIDNALTDLLKNFLVSDAKEVLNSYAEWSEEPVDKLLQDLLYPLNIRSWKEESVNSVLSDNKTCTTFPSSFHGMLAKKLPPLRLDRTTYAKYCGDGMNRFCHIVNGAVQKAMELKQIPNAEAIDLVVLTGGHSKSWFVRDLLYGKTLPGTSTTIELPKIKREPNRIMQWKIPEETVARGLCTLLESKPFRHRLTHSVWIRVQEKYYEKFRVSNCSGWKCLIDHRASDIILPVKKTATLNFTVENHPKYDNLHFNVEVAVGETLDEAVKKSYLAVVDQSVVANLVVDVMLLGTRWLTDISADYRMDNTILIKEDLSIDWNYELSGYGEHGSGKIELKP</sequence>
<dbReference type="EMBL" id="JACVHF010000007">
    <property type="protein sequence ID" value="MBC9784694.1"/>
    <property type="molecule type" value="Genomic_DNA"/>
</dbReference>
<comment type="caution">
    <text evidence="1">The sequence shown here is derived from an EMBL/GenBank/DDBJ whole genome shotgun (WGS) entry which is preliminary data.</text>
</comment>
<dbReference type="InterPro" id="IPR043129">
    <property type="entry name" value="ATPase_NBD"/>
</dbReference>
<dbReference type="PANTHER" id="PTHR42749">
    <property type="entry name" value="CELL SHAPE-DETERMINING PROTEIN MREB"/>
    <property type="match status" value="1"/>
</dbReference>
<evidence type="ECO:0000313" key="2">
    <source>
        <dbReference type="Proteomes" id="UP000617402"/>
    </source>
</evidence>
<dbReference type="Gene3D" id="3.90.640.10">
    <property type="entry name" value="Actin, Chain A, domain 4"/>
    <property type="match status" value="1"/>
</dbReference>
<name>A0ABR7T1N8_HELCL</name>
<dbReference type="Proteomes" id="UP000617402">
    <property type="component" value="Unassembled WGS sequence"/>
</dbReference>
<dbReference type="RefSeq" id="WP_188039901.1">
    <property type="nucleotide sequence ID" value="NZ_JACVHF010000007.1"/>
</dbReference>
<dbReference type="Gene3D" id="3.30.420.40">
    <property type="match status" value="2"/>
</dbReference>
<accession>A0ABR7T1N8</accession>